<dbReference type="Pfam" id="PF18704">
    <property type="entry name" value="Chromo_2"/>
    <property type="match status" value="1"/>
</dbReference>
<keyword evidence="3" id="KW-0540">Nuclease</keyword>
<gene>
    <name evidence="3" type="primary">Gen1</name>
    <name evidence="3" type="ORF">GTO96_0015076</name>
</gene>
<feature type="non-terminal residue" evidence="3">
    <location>
        <position position="570"/>
    </location>
</feature>
<dbReference type="EMBL" id="JAATIS010000485">
    <property type="protein sequence ID" value="KAG2467981.1"/>
    <property type="molecule type" value="Genomic_DNA"/>
</dbReference>
<keyword evidence="3" id="KW-0378">Hydrolase</keyword>
<protein>
    <submittedName>
        <fullName evidence="3">GEN endonuclease</fullName>
    </submittedName>
</protein>
<evidence type="ECO:0000259" key="2">
    <source>
        <dbReference type="Pfam" id="PF18704"/>
    </source>
</evidence>
<feature type="region of interest" description="Disordered" evidence="1">
    <location>
        <begin position="472"/>
        <end position="495"/>
    </location>
</feature>
<dbReference type="AlphaFoldDB" id="A0A8X8BU11"/>
<keyword evidence="4" id="KW-1185">Reference proteome</keyword>
<reference evidence="3 4" key="1">
    <citation type="journal article" date="2021" name="Cell">
        <title>Tracing the genetic footprints of vertebrate landing in non-teleost ray-finned fishes.</title>
        <authorList>
            <person name="Bi X."/>
            <person name="Wang K."/>
            <person name="Yang L."/>
            <person name="Pan H."/>
            <person name="Jiang H."/>
            <person name="Wei Q."/>
            <person name="Fang M."/>
            <person name="Yu H."/>
            <person name="Zhu C."/>
            <person name="Cai Y."/>
            <person name="He Y."/>
            <person name="Gan X."/>
            <person name="Zeng H."/>
            <person name="Yu D."/>
            <person name="Zhu Y."/>
            <person name="Jiang H."/>
            <person name="Qiu Q."/>
            <person name="Yang H."/>
            <person name="Zhang Y.E."/>
            <person name="Wang W."/>
            <person name="Zhu M."/>
            <person name="He S."/>
            <person name="Zhang G."/>
        </authorList>
    </citation>
    <scope>NUCLEOTIDE SEQUENCE [LARGE SCALE GENOMIC DNA]</scope>
    <source>
        <strain evidence="3">Bchr_013</strain>
    </source>
</reference>
<feature type="domain" description="Flap endonuclease GEN chromatin organization modifier" evidence="2">
    <location>
        <begin position="56"/>
        <end position="115"/>
    </location>
</feature>
<evidence type="ECO:0000313" key="4">
    <source>
        <dbReference type="Proteomes" id="UP000886611"/>
    </source>
</evidence>
<dbReference type="Proteomes" id="UP000886611">
    <property type="component" value="Unassembled WGS sequence"/>
</dbReference>
<sequence length="570" mass="65096">MEIKWRKPNLSSIQKFALEKMEWPKHYTSEKVLILMTYMEMINRFKGKENVSQIRPIRILKTRIKNGISCFEIIWEKPEGYVYADDHPVEAQQIVTTVEEESLFQTVFPEIVDHFIKEKDEASKNKKKKKKKQEIQKSPDDIADLLAEMNICPSSEEDQKDDAHIINQSEYKDVIKITSQSFGDSSSITVQEHPEFYENLSNNILEPSSSPASISHHQSPTFSPSVSALIDELQLSSIDWDGTSFNTSPKSVVCNFPSGQIQDKNLLCLQTKDGFISDEKYLVDLNVETLKEKPVLNNSPVCAAQTVNSSVSLRERVLLKNLNPFKLCTEENSNSEFYRIKPLQCLTSDKQNYVFSGQTKVSPEFPNIQTVGCIKENNDMTSTFCNNKNDLYIVDKKQKGIKPSNSDNTRCKKLTKTVKRSVCHKLLSGEDSDTENTKVVSKKQQLKFKPTKKCVALREKLYQNEYVPRRDDQLMPPTFIDNHDQSKRGTEKQDQRSFANLNMDVLIPTKVAESEAENVEMNCLITNSCSQSPVSTLKYLNSDGDDSIISLDSPLPLSERLKLRLQKEQK</sequence>
<name>A0A8X8BU11_POLSE</name>
<comment type="caution">
    <text evidence="3">The sequence shown here is derived from an EMBL/GenBank/DDBJ whole genome shotgun (WGS) entry which is preliminary data.</text>
</comment>
<evidence type="ECO:0000313" key="3">
    <source>
        <dbReference type="EMBL" id="KAG2467981.1"/>
    </source>
</evidence>
<proteinExistence type="predicted"/>
<accession>A0A8X8BU11</accession>
<organism evidence="3 4">
    <name type="scientific">Polypterus senegalus</name>
    <name type="common">Senegal bichir</name>
    <dbReference type="NCBI Taxonomy" id="55291"/>
    <lineage>
        <taxon>Eukaryota</taxon>
        <taxon>Metazoa</taxon>
        <taxon>Chordata</taxon>
        <taxon>Craniata</taxon>
        <taxon>Vertebrata</taxon>
        <taxon>Euteleostomi</taxon>
        <taxon>Actinopterygii</taxon>
        <taxon>Polypteriformes</taxon>
        <taxon>Polypteridae</taxon>
        <taxon>Polypterus</taxon>
    </lineage>
</organism>
<dbReference type="InterPro" id="IPR041012">
    <property type="entry name" value="GEN_chromo"/>
</dbReference>
<feature type="compositionally biased region" description="Basic and acidic residues" evidence="1">
    <location>
        <begin position="481"/>
        <end position="495"/>
    </location>
</feature>
<feature type="non-terminal residue" evidence="3">
    <location>
        <position position="1"/>
    </location>
</feature>
<evidence type="ECO:0000256" key="1">
    <source>
        <dbReference type="SAM" id="MobiDB-lite"/>
    </source>
</evidence>
<dbReference type="GO" id="GO:0004519">
    <property type="term" value="F:endonuclease activity"/>
    <property type="evidence" value="ECO:0007669"/>
    <property type="project" value="UniProtKB-KW"/>
</dbReference>
<keyword evidence="3" id="KW-0255">Endonuclease</keyword>